<dbReference type="InterPro" id="IPR050484">
    <property type="entry name" value="Transf_Hexapept/Carb_Anhydrase"/>
</dbReference>
<dbReference type="InterPro" id="IPR047324">
    <property type="entry name" value="LbH_gamma_CA-like"/>
</dbReference>
<keyword evidence="3" id="KW-1185">Reference proteome</keyword>
<evidence type="ECO:0000313" key="3">
    <source>
        <dbReference type="Proteomes" id="UP001589870"/>
    </source>
</evidence>
<dbReference type="PANTHER" id="PTHR13061">
    <property type="entry name" value="DYNACTIN SUBUNIT P25"/>
    <property type="match status" value="1"/>
</dbReference>
<sequence>MSYIAALDDDATPIIHPEAWVAPGAVVVGRVRLGRGSSVWYGSVLRGDDERIEVGDDCNIQDLCCLHADPGEPAILDDRVSLGHRAMVHGAHVETGALVGIGAIVLGGAVIGAGSLVAAGAVVPPGRKIPAGVLVAGIPAKIVRELTDDDRASFARTPERYRAKARRHSQAATSREGSTGHGIS</sequence>
<evidence type="ECO:0000313" key="2">
    <source>
        <dbReference type="EMBL" id="MFC0861800.1"/>
    </source>
</evidence>
<reference evidence="2 3" key="1">
    <citation type="submission" date="2024-09" db="EMBL/GenBank/DDBJ databases">
        <authorList>
            <person name="Sun Q."/>
            <person name="Mori K."/>
        </authorList>
    </citation>
    <scope>NUCLEOTIDE SEQUENCE [LARGE SCALE GENOMIC DNA]</scope>
    <source>
        <strain evidence="2 3">TBRC 1851</strain>
    </source>
</reference>
<dbReference type="CDD" id="cd04645">
    <property type="entry name" value="LbH_gamma_CA_like"/>
    <property type="match status" value="1"/>
</dbReference>
<dbReference type="InterPro" id="IPR011004">
    <property type="entry name" value="Trimer_LpxA-like_sf"/>
</dbReference>
<dbReference type="RefSeq" id="WP_394300022.1">
    <property type="nucleotide sequence ID" value="NZ_JBHMQT010000006.1"/>
</dbReference>
<evidence type="ECO:0000256" key="1">
    <source>
        <dbReference type="SAM" id="MobiDB-lite"/>
    </source>
</evidence>
<dbReference type="Proteomes" id="UP001589870">
    <property type="component" value="Unassembled WGS sequence"/>
</dbReference>
<dbReference type="Gene3D" id="2.160.10.10">
    <property type="entry name" value="Hexapeptide repeat proteins"/>
    <property type="match status" value="1"/>
</dbReference>
<comment type="caution">
    <text evidence="2">The sequence shown here is derived from an EMBL/GenBank/DDBJ whole genome shotgun (WGS) entry which is preliminary data.</text>
</comment>
<gene>
    <name evidence="2" type="ORF">ACFHYQ_05760</name>
</gene>
<dbReference type="EMBL" id="JBHMQT010000006">
    <property type="protein sequence ID" value="MFC0861800.1"/>
    <property type="molecule type" value="Genomic_DNA"/>
</dbReference>
<accession>A0ABV6U021</accession>
<name>A0ABV6U021_9ACTN</name>
<feature type="region of interest" description="Disordered" evidence="1">
    <location>
        <begin position="154"/>
        <end position="184"/>
    </location>
</feature>
<protein>
    <submittedName>
        <fullName evidence="2">Gamma carbonic anhydrase family protein</fullName>
    </submittedName>
</protein>
<dbReference type="PANTHER" id="PTHR13061:SF29">
    <property type="entry name" value="GAMMA CARBONIC ANHYDRASE-LIKE 1, MITOCHONDRIAL-RELATED"/>
    <property type="match status" value="1"/>
</dbReference>
<proteinExistence type="predicted"/>
<dbReference type="SUPFAM" id="SSF51161">
    <property type="entry name" value="Trimeric LpxA-like enzymes"/>
    <property type="match status" value="1"/>
</dbReference>
<organism evidence="2 3">
    <name type="scientific">Sphaerimonospora cavernae</name>
    <dbReference type="NCBI Taxonomy" id="1740611"/>
    <lineage>
        <taxon>Bacteria</taxon>
        <taxon>Bacillati</taxon>
        <taxon>Actinomycetota</taxon>
        <taxon>Actinomycetes</taxon>
        <taxon>Streptosporangiales</taxon>
        <taxon>Streptosporangiaceae</taxon>
        <taxon>Sphaerimonospora</taxon>
    </lineage>
</organism>